<reference evidence="8 9" key="1">
    <citation type="journal article" date="2016" name="PLoS ONE">
        <title>Sequence Assembly of Yarrowia lipolytica Strain W29/CLIB89 Shows Transposable Element Diversity.</title>
        <authorList>
            <person name="Magnan C."/>
            <person name="Yu J."/>
            <person name="Chang I."/>
            <person name="Jahn E."/>
            <person name="Kanomata Y."/>
            <person name="Wu J."/>
            <person name="Zeller M."/>
            <person name="Oakes M."/>
            <person name="Baldi P."/>
            <person name="Sandmeyer S."/>
        </authorList>
    </citation>
    <scope>NUCLEOTIDE SEQUENCE [LARGE SCALE GENOMIC DNA]</scope>
    <source>
        <strain evidence="9">CLIB89(W29)</strain>
    </source>
</reference>
<dbReference type="GO" id="GO:0003725">
    <property type="term" value="F:double-stranded RNA binding"/>
    <property type="evidence" value="ECO:0007669"/>
    <property type="project" value="TreeGrafter"/>
</dbReference>
<gene>
    <name evidence="8" type="ORF">YALI1_B15852g</name>
</gene>
<dbReference type="InterPro" id="IPR002464">
    <property type="entry name" value="DNA/RNA_helicase_DEAH_CS"/>
</dbReference>
<dbReference type="PROSITE" id="PS51194">
    <property type="entry name" value="HELICASE_CTER"/>
    <property type="match status" value="1"/>
</dbReference>
<dbReference type="GO" id="GO:0032040">
    <property type="term" value="C:small-subunit processome"/>
    <property type="evidence" value="ECO:0007669"/>
    <property type="project" value="EnsemblFungi"/>
</dbReference>
<dbReference type="AlphaFoldDB" id="A0A1D8N7J5"/>
<evidence type="ECO:0000256" key="3">
    <source>
        <dbReference type="ARBA" id="ARBA00022801"/>
    </source>
</evidence>
<dbReference type="EMBL" id="CP017554">
    <property type="protein sequence ID" value="AOW01579.1"/>
    <property type="molecule type" value="Genomic_DNA"/>
</dbReference>
<dbReference type="InterPro" id="IPR014001">
    <property type="entry name" value="Helicase_ATP-bd"/>
</dbReference>
<dbReference type="FunFam" id="1.20.120.1080:FF:000028">
    <property type="entry name" value="ATP-dependent RNA helicase"/>
    <property type="match status" value="1"/>
</dbReference>
<sequence>MPPKAHKKFGDDGSEAPVGSPKPAISSNAAKNALMAHKVSKPGNKRSIVFPQAKRNNLALRRLSGAKREYGLKRRLTKEPEEEIRTKKSKLEEVGGKKLNGNKGHPVEKQSVSVDDVVDDSDSDSGASSSEDESMVPVEELSSEEEDGDFDDAESQDDSDDSDDSDAESNSSESDSGMTVEEKRALELKRLLQDDLEEDDEEAWEKKRAESKKDSKKSKNASKTGTNGSAKIVNFYSDSDESDSDDSAPASFGDRKKLALKLLETRKTLQIYKSRHELMEHVLSNKVTVLIGETGSGKSTQLPQFLLESSPDEKIAITQPRRVAAISLAKRVSEEYGCTLGKEVGYTVRFQNQSSPSTKIKYLTDGMLLRELMLDNDLSKYSTVILDEAHERTVLTDLLLGFLKNLVQKRDNLRVVVMSATLDAERFANFFDGCPILLVEGKQYPVERFYLPTGADDIVDTVCQSVVQLNSSELSGDILVFLAGQEEIDKCVDVINEVADKVSKKVPLMVPLPLYASLSPIKQQAVFKPVKPNQRKVIFSTNIAETSLTISGVRYVLDTGLRKVKVWKPELGLDTLLTTPISQSSAQQRMGRAGREAPGKCFRLLPESDYSNLAPQTEPEILRCDVASALLMLKKAGVDKVHRFPWIQKPSKQAISSALLKLYALKALDDNGKITDLGHKMAVLPVTPHLAGVLIHGCQSGVAQNVIDIVACLSVENLLMNPHAEVRDEVNEKRRNLFPQALKHGDLALLHGLIRMYMSMKDSKDRTLLCKEIAVNQKSLKNVLQIRQQLRGYLEKVCDLSENDDDKADFSTIIKIFLAGFINNTALGSSDRQYRTVNGGHKIAIHPSSMMFGKKIDAIMYVEYVFTTKGYARTVSPIDLAWLQEIAPHFLGNRQRDD</sequence>
<dbReference type="Gene3D" id="1.20.120.1080">
    <property type="match status" value="1"/>
</dbReference>
<feature type="compositionally biased region" description="Basic and acidic residues" evidence="7">
    <location>
        <begin position="204"/>
        <end position="213"/>
    </location>
</feature>
<feature type="compositionally biased region" description="Basic and acidic residues" evidence="7">
    <location>
        <begin position="180"/>
        <end position="193"/>
    </location>
</feature>
<dbReference type="FunFam" id="3.40.50.300:FF:000145">
    <property type="entry name" value="probable ATP-dependent RNA helicase DHX40"/>
    <property type="match status" value="1"/>
</dbReference>
<dbReference type="InterPro" id="IPR001650">
    <property type="entry name" value="Helicase_C-like"/>
</dbReference>
<dbReference type="GO" id="GO:0000462">
    <property type="term" value="P:maturation of SSU-rRNA from tricistronic rRNA transcript (SSU-rRNA, 5.8S rRNA, LSU-rRNA)"/>
    <property type="evidence" value="ECO:0007669"/>
    <property type="project" value="EnsemblFungi"/>
</dbReference>
<keyword evidence="5" id="KW-0067">ATP-binding</keyword>
<dbReference type="SMART" id="SM00847">
    <property type="entry name" value="HA2"/>
    <property type="match status" value="1"/>
</dbReference>
<dbReference type="CDD" id="cd18791">
    <property type="entry name" value="SF2_C_RHA"/>
    <property type="match status" value="1"/>
</dbReference>
<dbReference type="GO" id="GO:0003724">
    <property type="term" value="F:RNA helicase activity"/>
    <property type="evidence" value="ECO:0007669"/>
    <property type="project" value="UniProtKB-EC"/>
</dbReference>
<organism evidence="8 9">
    <name type="scientific">Yarrowia lipolytica</name>
    <name type="common">Candida lipolytica</name>
    <dbReference type="NCBI Taxonomy" id="4952"/>
    <lineage>
        <taxon>Eukaryota</taxon>
        <taxon>Fungi</taxon>
        <taxon>Dikarya</taxon>
        <taxon>Ascomycota</taxon>
        <taxon>Saccharomycotina</taxon>
        <taxon>Dipodascomycetes</taxon>
        <taxon>Dipodascales</taxon>
        <taxon>Dipodascales incertae sedis</taxon>
        <taxon>Yarrowia</taxon>
    </lineage>
</organism>
<evidence type="ECO:0000256" key="6">
    <source>
        <dbReference type="ARBA" id="ARBA00047984"/>
    </source>
</evidence>
<dbReference type="PANTHER" id="PTHR18934:SF118">
    <property type="entry name" value="ATP-DEPENDENT RNA HELICASE DHX33"/>
    <property type="match status" value="1"/>
</dbReference>
<dbReference type="KEGG" id="yli:2907507"/>
<proteinExistence type="predicted"/>
<dbReference type="CDD" id="cd17917">
    <property type="entry name" value="DEXHc_RHA-like"/>
    <property type="match status" value="1"/>
</dbReference>
<evidence type="ECO:0000256" key="5">
    <source>
        <dbReference type="ARBA" id="ARBA00022840"/>
    </source>
</evidence>
<evidence type="ECO:0000256" key="7">
    <source>
        <dbReference type="SAM" id="MobiDB-lite"/>
    </source>
</evidence>
<dbReference type="InterPro" id="IPR011545">
    <property type="entry name" value="DEAD/DEAH_box_helicase_dom"/>
</dbReference>
<dbReference type="Pfam" id="PF00270">
    <property type="entry name" value="DEAD"/>
    <property type="match status" value="1"/>
</dbReference>
<feature type="compositionally biased region" description="Acidic residues" evidence="7">
    <location>
        <begin position="194"/>
        <end position="203"/>
    </location>
</feature>
<accession>A0A1D8N7J5</accession>
<evidence type="ECO:0000313" key="8">
    <source>
        <dbReference type="EMBL" id="AOW01579.1"/>
    </source>
</evidence>
<dbReference type="InterPro" id="IPR011709">
    <property type="entry name" value="DEAD-box_helicase_OB_fold"/>
</dbReference>
<dbReference type="PANTHER" id="PTHR18934">
    <property type="entry name" value="ATP-DEPENDENT RNA HELICASE"/>
    <property type="match status" value="1"/>
</dbReference>
<keyword evidence="2" id="KW-0547">Nucleotide-binding</keyword>
<feature type="region of interest" description="Disordered" evidence="7">
    <location>
        <begin position="1"/>
        <end position="26"/>
    </location>
</feature>
<dbReference type="VEuPathDB" id="FungiDB:YALI0_B11968g"/>
<feature type="region of interest" description="Disordered" evidence="7">
    <location>
        <begin position="60"/>
        <end position="231"/>
    </location>
</feature>
<dbReference type="GO" id="GO:0042802">
    <property type="term" value="F:identical protein binding"/>
    <property type="evidence" value="ECO:0007669"/>
    <property type="project" value="EnsemblFungi"/>
</dbReference>
<dbReference type="EC" id="3.6.4.13" evidence="1"/>
<dbReference type="GeneID" id="2907507"/>
<dbReference type="GO" id="GO:0005524">
    <property type="term" value="F:ATP binding"/>
    <property type="evidence" value="ECO:0007669"/>
    <property type="project" value="UniProtKB-KW"/>
</dbReference>
<dbReference type="SUPFAM" id="SSF52540">
    <property type="entry name" value="P-loop containing nucleoside triphosphate hydrolases"/>
    <property type="match status" value="1"/>
</dbReference>
<dbReference type="Gene3D" id="3.40.50.300">
    <property type="entry name" value="P-loop containing nucleotide triphosphate hydrolases"/>
    <property type="match status" value="2"/>
</dbReference>
<dbReference type="OMA" id="APVHDFV"/>
<dbReference type="Pfam" id="PF07717">
    <property type="entry name" value="OB_NTP_bind"/>
    <property type="match status" value="1"/>
</dbReference>
<protein>
    <recommendedName>
        <fullName evidence="1">RNA helicase</fullName>
        <ecNumber evidence="1">3.6.4.13</ecNumber>
    </recommendedName>
</protein>
<name>A0A1D8N7J5_YARLL</name>
<dbReference type="InterPro" id="IPR027417">
    <property type="entry name" value="P-loop_NTPase"/>
</dbReference>
<dbReference type="SMART" id="SM00490">
    <property type="entry name" value="HELICc"/>
    <property type="match status" value="1"/>
</dbReference>
<evidence type="ECO:0000256" key="4">
    <source>
        <dbReference type="ARBA" id="ARBA00022806"/>
    </source>
</evidence>
<evidence type="ECO:0000313" key="9">
    <source>
        <dbReference type="Proteomes" id="UP000182444"/>
    </source>
</evidence>
<dbReference type="eggNOG" id="KOG0922">
    <property type="taxonomic scope" value="Eukaryota"/>
</dbReference>
<dbReference type="Proteomes" id="UP000182444">
    <property type="component" value="Chromosome 1B"/>
</dbReference>
<dbReference type="GO" id="GO:0045943">
    <property type="term" value="P:positive regulation of transcription by RNA polymerase I"/>
    <property type="evidence" value="ECO:0007669"/>
    <property type="project" value="TreeGrafter"/>
</dbReference>
<feature type="compositionally biased region" description="Acidic residues" evidence="7">
    <location>
        <begin position="141"/>
        <end position="167"/>
    </location>
</feature>
<dbReference type="PROSITE" id="PS51192">
    <property type="entry name" value="HELICASE_ATP_BIND_1"/>
    <property type="match status" value="1"/>
</dbReference>
<dbReference type="VEuPathDB" id="FungiDB:YALI1_B15852g"/>
<dbReference type="Pfam" id="PF21010">
    <property type="entry name" value="HA2_C"/>
    <property type="match status" value="1"/>
</dbReference>
<dbReference type="PROSITE" id="PS00690">
    <property type="entry name" value="DEAH_ATP_HELICASE"/>
    <property type="match status" value="1"/>
</dbReference>
<dbReference type="Pfam" id="PF04408">
    <property type="entry name" value="WHD_HA2"/>
    <property type="match status" value="1"/>
</dbReference>
<dbReference type="InterPro" id="IPR007502">
    <property type="entry name" value="Helicase-assoc_dom"/>
</dbReference>
<dbReference type="OrthoDB" id="10253254at2759"/>
<dbReference type="InterPro" id="IPR048333">
    <property type="entry name" value="HA2_WH"/>
</dbReference>
<dbReference type="FunFam" id="3.40.50.300:FF:002124">
    <property type="entry name" value="ATP-dependent RNA helicase"/>
    <property type="match status" value="1"/>
</dbReference>
<dbReference type="Pfam" id="PF00271">
    <property type="entry name" value="Helicase_C"/>
    <property type="match status" value="1"/>
</dbReference>
<dbReference type="GO" id="GO:0016787">
    <property type="term" value="F:hydrolase activity"/>
    <property type="evidence" value="ECO:0007669"/>
    <property type="project" value="UniProtKB-KW"/>
</dbReference>
<dbReference type="SMART" id="SM00487">
    <property type="entry name" value="DEXDc"/>
    <property type="match status" value="1"/>
</dbReference>
<keyword evidence="3" id="KW-0378">Hydrolase</keyword>
<keyword evidence="4" id="KW-0347">Helicase</keyword>
<feature type="compositionally biased region" description="Basic and acidic residues" evidence="7">
    <location>
        <begin position="66"/>
        <end position="96"/>
    </location>
</feature>
<comment type="catalytic activity">
    <reaction evidence="6">
        <text>ATP + H2O = ADP + phosphate + H(+)</text>
        <dbReference type="Rhea" id="RHEA:13065"/>
        <dbReference type="ChEBI" id="CHEBI:15377"/>
        <dbReference type="ChEBI" id="CHEBI:15378"/>
        <dbReference type="ChEBI" id="CHEBI:30616"/>
        <dbReference type="ChEBI" id="CHEBI:43474"/>
        <dbReference type="ChEBI" id="CHEBI:456216"/>
        <dbReference type="EC" id="3.6.4.13"/>
    </reaction>
</comment>
<dbReference type="RefSeq" id="XP_500782.1">
    <property type="nucleotide sequence ID" value="XM_500782.1"/>
</dbReference>
<evidence type="ECO:0000256" key="1">
    <source>
        <dbReference type="ARBA" id="ARBA00012552"/>
    </source>
</evidence>
<evidence type="ECO:0000256" key="2">
    <source>
        <dbReference type="ARBA" id="ARBA00022741"/>
    </source>
</evidence>